<dbReference type="Pfam" id="PF23145">
    <property type="entry name" value="Zf_2nd_IFT121"/>
    <property type="match status" value="1"/>
</dbReference>
<keyword evidence="5" id="KW-0970">Cilium biogenesis/degradation</keyword>
<dbReference type="GO" id="GO:0097730">
    <property type="term" value="C:non-motile cilium"/>
    <property type="evidence" value="ECO:0007669"/>
    <property type="project" value="TreeGrafter"/>
</dbReference>
<keyword evidence="6" id="KW-0969">Cilium</keyword>
<dbReference type="Pfam" id="PF25768">
    <property type="entry name" value="TPR_IFT121"/>
    <property type="match status" value="1"/>
</dbReference>
<dbReference type="Pfam" id="PF23390">
    <property type="entry name" value="Beta-prop_WDR35_2nd"/>
    <property type="match status" value="1"/>
</dbReference>
<keyword evidence="2" id="KW-0963">Cytoplasm</keyword>
<sequence>MFIYLSKKIAIPNNTKVNCLAWHQNQGWIAVGGDDGLLKVLKLDTGKESQSSVGGQSAAPASVNLAMNQTLQGHSGKVQAITWNEQYEKLTSSDESGLIIVWMLYKGAWCEEMINNRNKSVVKGMCWNDIGLKICIVYEDGAVIVGSVDGNRIWGKEFKKTSMLGVQWSSDSQNLLFSVKGGQVHLYDHEGNFMNKITIQSTLGANDLAEIAALRYYLKRTKGIRDTPTKSVGRPLVVAFTSGCIQFMRSYTDDKPVVVYANMSIGCCEWNEDGTVVAVAGTTKLQGDSKPSNVIQFFSSKGEHIRSLKLPGTELSSCAWGPGSLRICLSIDSFIYFANIRPYYLWTYFAQTMVFSSNQGLLFWDTNNNICRIKSVPHVIDLASHNNLCAVLSHDEASSRLSLCTALSTSVDTRLIPLDAVFVRLNGQFAIIASRTSFVLCPYVPSQATFLSGVAQKKERFYHVDDTPAGVKHDSTYDVSSISNVTEYDTLAGVKHDSTYDTHQQREMRPTQDPICCITCSDRFLIVGRESGTLQRYVLPDVTLVQRNSSFLTCRPSYMALNCDSTKLGVIDGTGVFLLIDLQSGEVLSERRDVWGLAWAQDNPALIALSEKTRLYVLRDGEPEDPVISSAYICEFKDLEVKTILLDEIQQLSTEQDNTTTVGESNKNIANYCATFHAKALRDTRQLLDSVGLNEAFQFVELQPHPRLWKLLAEKSLERLSLNFAEQAMVKCEDYAGLQLVKTLRTLPEGDETMKQILVAQHEGRFQQAENYQLQADRRDLAIAMRQKIEDYSKVLNLLKIGRGASDAETSEIFENIGDKYAEQCLWTQAKEYYEKCHCYEKLLPVYTRLGDFESLESCARKLPDSSPLLKSLGQIFVQYGLCDEAVYAFHKAGQSSLAVEACVELNQWNLATEYAKKNNLMSQVGKLLEQYTQSLLQQGLRLEVVQLFKATEKKMNAAQQMIELAEEEESRGAKPLRLKRLYLLTALLVDESNDQTGLGVKAWHRAEAYHFLMLAQRQLLQEQPESALKSCLELRHYEDVLSPEQIYCLIALASIKSRAFGTASKAFMKLELISESYEKVVFNIFVKHPPEDSRSHVISCSNCRTELALWSHACSKCNTSWVTCVATGKPILNLVNAWRCNVCKHMLHTKLPVCPLCYHASG</sequence>
<dbReference type="InterPro" id="IPR039857">
    <property type="entry name" value="Ift122/121"/>
</dbReference>
<dbReference type="InterPro" id="IPR036322">
    <property type="entry name" value="WD40_repeat_dom_sf"/>
</dbReference>
<feature type="domain" description="IFT121 second beta-propeller" evidence="11">
    <location>
        <begin position="346"/>
        <end position="653"/>
    </location>
</feature>
<dbReference type="SMART" id="SM00320">
    <property type="entry name" value="WD40"/>
    <property type="match status" value="3"/>
</dbReference>
<feature type="domain" description="IFT121/TULP4 N-terminal" evidence="12">
    <location>
        <begin position="1"/>
        <end position="341"/>
    </location>
</feature>
<comment type="subcellular location">
    <subcellularLocation>
        <location evidence="1">Cytoplasm</location>
        <location evidence="1">Cytoskeleton</location>
        <location evidence="1">Cilium basal body</location>
    </subcellularLocation>
</comment>
<dbReference type="Pfam" id="PF24797">
    <property type="entry name" value="Beta-prop_WDR35_TULP_N"/>
    <property type="match status" value="1"/>
</dbReference>
<dbReference type="PROSITE" id="PS50082">
    <property type="entry name" value="WD_REPEATS_2"/>
    <property type="match status" value="1"/>
</dbReference>
<evidence type="ECO:0000256" key="7">
    <source>
        <dbReference type="ARBA" id="ARBA00023212"/>
    </source>
</evidence>
<dbReference type="GO" id="GO:1905515">
    <property type="term" value="P:non-motile cilium assembly"/>
    <property type="evidence" value="ECO:0007669"/>
    <property type="project" value="TreeGrafter"/>
</dbReference>
<dbReference type="Pfam" id="PF25170">
    <property type="entry name" value="TPR_WDR35"/>
    <property type="match status" value="1"/>
</dbReference>
<keyword evidence="4" id="KW-0677">Repeat</keyword>
<dbReference type="GO" id="GO:0030991">
    <property type="term" value="C:intraciliary transport particle A"/>
    <property type="evidence" value="ECO:0007669"/>
    <property type="project" value="TreeGrafter"/>
</dbReference>
<feature type="repeat" description="WD" evidence="9">
    <location>
        <begin position="71"/>
        <end position="102"/>
    </location>
</feature>
<evidence type="ECO:0000256" key="3">
    <source>
        <dbReference type="ARBA" id="ARBA00022574"/>
    </source>
</evidence>
<proteinExistence type="predicted"/>
<evidence type="ECO:0000256" key="1">
    <source>
        <dbReference type="ARBA" id="ARBA00004120"/>
    </source>
</evidence>
<evidence type="ECO:0000256" key="5">
    <source>
        <dbReference type="ARBA" id="ARBA00022794"/>
    </source>
</evidence>
<dbReference type="Gene3D" id="2.130.10.10">
    <property type="entry name" value="YVTN repeat-like/Quinoprotein amine dehydrogenase"/>
    <property type="match status" value="1"/>
</dbReference>
<feature type="domain" description="IFT121-like TPR repeats" evidence="13">
    <location>
        <begin position="1002"/>
        <end position="1093"/>
    </location>
</feature>
<dbReference type="InterPro" id="IPR057979">
    <property type="entry name" value="TPR_IFT121"/>
</dbReference>
<evidence type="ECO:0000259" key="12">
    <source>
        <dbReference type="Pfam" id="PF24797"/>
    </source>
</evidence>
<dbReference type="SUPFAM" id="SSF50978">
    <property type="entry name" value="WD40 repeat-like"/>
    <property type="match status" value="2"/>
</dbReference>
<dbReference type="Gene3D" id="1.25.40.470">
    <property type="match status" value="1"/>
</dbReference>
<dbReference type="GO" id="GO:0061512">
    <property type="term" value="P:protein localization to cilium"/>
    <property type="evidence" value="ECO:0007669"/>
    <property type="project" value="TreeGrafter"/>
</dbReference>
<evidence type="ECO:0000256" key="9">
    <source>
        <dbReference type="PROSITE-ProRule" id="PRU00221"/>
    </source>
</evidence>
<reference evidence="14" key="1">
    <citation type="submission" date="2021-05" db="EMBL/GenBank/DDBJ databases">
        <authorList>
            <person name="Alioto T."/>
            <person name="Alioto T."/>
            <person name="Gomez Garrido J."/>
        </authorList>
    </citation>
    <scope>NUCLEOTIDE SEQUENCE</scope>
</reference>
<keyword evidence="7" id="KW-0206">Cytoskeleton</keyword>
<feature type="domain" description="IFT121-like zinc finger" evidence="10">
    <location>
        <begin position="1124"/>
        <end position="1158"/>
    </location>
</feature>
<dbReference type="PANTHER" id="PTHR12764:SF5">
    <property type="entry name" value="LD29485P"/>
    <property type="match status" value="1"/>
</dbReference>
<dbReference type="GO" id="GO:0035721">
    <property type="term" value="P:intraciliary retrograde transport"/>
    <property type="evidence" value="ECO:0007669"/>
    <property type="project" value="TreeGrafter"/>
</dbReference>
<protein>
    <submittedName>
        <fullName evidence="14">WD repeat-containing protein 35</fullName>
    </submittedName>
</protein>
<dbReference type="InterPro" id="IPR017233">
    <property type="entry name" value="WDR35"/>
</dbReference>
<dbReference type="PIRSF" id="PIRSF037536">
    <property type="entry name" value="WD_repeat_p35"/>
    <property type="match status" value="1"/>
</dbReference>
<organism evidence="14">
    <name type="scientific">Cacopsylla melanoneura</name>
    <dbReference type="NCBI Taxonomy" id="428564"/>
    <lineage>
        <taxon>Eukaryota</taxon>
        <taxon>Metazoa</taxon>
        <taxon>Ecdysozoa</taxon>
        <taxon>Arthropoda</taxon>
        <taxon>Hexapoda</taxon>
        <taxon>Insecta</taxon>
        <taxon>Pterygota</taxon>
        <taxon>Neoptera</taxon>
        <taxon>Paraneoptera</taxon>
        <taxon>Hemiptera</taxon>
        <taxon>Sternorrhyncha</taxon>
        <taxon>Psylloidea</taxon>
        <taxon>Psyllidae</taxon>
        <taxon>Psyllinae</taxon>
        <taxon>Cacopsylla</taxon>
    </lineage>
</organism>
<evidence type="ECO:0000256" key="6">
    <source>
        <dbReference type="ARBA" id="ARBA00023069"/>
    </source>
</evidence>
<dbReference type="InterPro" id="IPR056170">
    <property type="entry name" value="Znf_IFT121-like"/>
</dbReference>
<evidence type="ECO:0000256" key="4">
    <source>
        <dbReference type="ARBA" id="ARBA00022737"/>
    </source>
</evidence>
<dbReference type="InterPro" id="IPR056158">
    <property type="entry name" value="Beta-prop_IFT121_2nd"/>
</dbReference>
<evidence type="ECO:0000313" key="14">
    <source>
        <dbReference type="EMBL" id="CAG6757763.1"/>
    </source>
</evidence>
<dbReference type="PANTHER" id="PTHR12764">
    <property type="entry name" value="WD REPEAT DOMAIN-RELATED"/>
    <property type="match status" value="1"/>
</dbReference>
<accession>A0A8D9A1A0</accession>
<dbReference type="InterPro" id="IPR001680">
    <property type="entry name" value="WD40_rpt"/>
</dbReference>
<dbReference type="EMBL" id="HBUF01547814">
    <property type="protein sequence ID" value="CAG6757763.1"/>
    <property type="molecule type" value="Transcribed_RNA"/>
</dbReference>
<keyword evidence="8" id="KW-0966">Cell projection</keyword>
<evidence type="ECO:0000256" key="8">
    <source>
        <dbReference type="ARBA" id="ARBA00023273"/>
    </source>
</evidence>
<evidence type="ECO:0000256" key="2">
    <source>
        <dbReference type="ARBA" id="ARBA00022490"/>
    </source>
</evidence>
<evidence type="ECO:0000259" key="13">
    <source>
        <dbReference type="Pfam" id="PF25768"/>
    </source>
</evidence>
<dbReference type="AlphaFoldDB" id="A0A8D9A1A0"/>
<dbReference type="InterPro" id="IPR015943">
    <property type="entry name" value="WD40/YVTN_repeat-like_dom_sf"/>
</dbReference>
<evidence type="ECO:0000259" key="10">
    <source>
        <dbReference type="Pfam" id="PF23145"/>
    </source>
</evidence>
<keyword evidence="3 9" id="KW-0853">WD repeat</keyword>
<evidence type="ECO:0000259" key="11">
    <source>
        <dbReference type="Pfam" id="PF23390"/>
    </source>
</evidence>
<name>A0A8D9A1A0_9HEMI</name>
<dbReference type="InterPro" id="IPR056159">
    <property type="entry name" value="Beta-prop_IFT121_TULP_N"/>
</dbReference>
<dbReference type="InterPro" id="IPR057361">
    <property type="entry name" value="TPR_WDR35"/>
</dbReference>